<feature type="region of interest" description="Disordered" evidence="1">
    <location>
        <begin position="75"/>
        <end position="100"/>
    </location>
</feature>
<dbReference type="EMBL" id="JAXIOK010000006">
    <property type="protein sequence ID" value="KAK4767940.1"/>
    <property type="molecule type" value="Genomic_DNA"/>
</dbReference>
<evidence type="ECO:0000313" key="5">
    <source>
        <dbReference type="Proteomes" id="UP001345219"/>
    </source>
</evidence>
<dbReference type="Pfam" id="PF01248">
    <property type="entry name" value="Ribosomal_L7Ae"/>
    <property type="match status" value="1"/>
</dbReference>
<evidence type="ECO:0000256" key="1">
    <source>
        <dbReference type="SAM" id="MobiDB-lite"/>
    </source>
</evidence>
<feature type="domain" description="Ribosomal protein eL8/eL30/eS12/Gadd45" evidence="3">
    <location>
        <begin position="14"/>
        <end position="49"/>
    </location>
</feature>
<feature type="signal peptide" evidence="2">
    <location>
        <begin position="1"/>
        <end position="19"/>
    </location>
</feature>
<dbReference type="InterPro" id="IPR004038">
    <property type="entry name" value="Ribosomal_eL8/eL30/eS12/Gad45"/>
</dbReference>
<sequence length="100" mass="11195">MGRFLNSLALVGCRICVIAGNISRIDVITHVPILCEETEIPYIYVPSKEVSSISDPYEFIRLTFPWIYGCYVTTGSSKRRGDKETNILSPCPHETGQGRN</sequence>
<name>A0AAN7KJZ4_9MYRT</name>
<protein>
    <recommendedName>
        <fullName evidence="3">Ribosomal protein eL8/eL30/eS12/Gadd45 domain-containing protein</fullName>
    </recommendedName>
</protein>
<dbReference type="Gene3D" id="3.30.1330.30">
    <property type="match status" value="1"/>
</dbReference>
<accession>A0AAN7KJZ4</accession>
<reference evidence="4 5" key="1">
    <citation type="journal article" date="2023" name="Hortic Res">
        <title>Pangenome of water caltrop reveals structural variations and asymmetric subgenome divergence after allopolyploidization.</title>
        <authorList>
            <person name="Zhang X."/>
            <person name="Chen Y."/>
            <person name="Wang L."/>
            <person name="Yuan Y."/>
            <person name="Fang M."/>
            <person name="Shi L."/>
            <person name="Lu R."/>
            <person name="Comes H.P."/>
            <person name="Ma Y."/>
            <person name="Chen Y."/>
            <person name="Huang G."/>
            <person name="Zhou Y."/>
            <person name="Zheng Z."/>
            <person name="Qiu Y."/>
        </authorList>
    </citation>
    <scope>NUCLEOTIDE SEQUENCE [LARGE SCALE GENOMIC DNA]</scope>
    <source>
        <tissue evidence="4">Roots</tissue>
    </source>
</reference>
<proteinExistence type="predicted"/>
<dbReference type="AlphaFoldDB" id="A0AAN7KJZ4"/>
<organism evidence="4 5">
    <name type="scientific">Trapa incisa</name>
    <dbReference type="NCBI Taxonomy" id="236973"/>
    <lineage>
        <taxon>Eukaryota</taxon>
        <taxon>Viridiplantae</taxon>
        <taxon>Streptophyta</taxon>
        <taxon>Embryophyta</taxon>
        <taxon>Tracheophyta</taxon>
        <taxon>Spermatophyta</taxon>
        <taxon>Magnoliopsida</taxon>
        <taxon>eudicotyledons</taxon>
        <taxon>Gunneridae</taxon>
        <taxon>Pentapetalae</taxon>
        <taxon>rosids</taxon>
        <taxon>malvids</taxon>
        <taxon>Myrtales</taxon>
        <taxon>Lythraceae</taxon>
        <taxon>Trapa</taxon>
    </lineage>
</organism>
<dbReference type="SUPFAM" id="SSF55315">
    <property type="entry name" value="L30e-like"/>
    <property type="match status" value="1"/>
</dbReference>
<evidence type="ECO:0000256" key="2">
    <source>
        <dbReference type="SAM" id="SignalP"/>
    </source>
</evidence>
<feature type="chain" id="PRO_5042883943" description="Ribosomal protein eL8/eL30/eS12/Gadd45 domain-containing protein" evidence="2">
    <location>
        <begin position="20"/>
        <end position="100"/>
    </location>
</feature>
<evidence type="ECO:0000313" key="4">
    <source>
        <dbReference type="EMBL" id="KAK4767940.1"/>
    </source>
</evidence>
<dbReference type="Proteomes" id="UP001345219">
    <property type="component" value="Chromosome 3"/>
</dbReference>
<comment type="caution">
    <text evidence="4">The sequence shown here is derived from an EMBL/GenBank/DDBJ whole genome shotgun (WGS) entry which is preliminary data.</text>
</comment>
<keyword evidence="2" id="KW-0732">Signal</keyword>
<gene>
    <name evidence="4" type="ORF">SAY87_003081</name>
</gene>
<evidence type="ECO:0000259" key="3">
    <source>
        <dbReference type="Pfam" id="PF01248"/>
    </source>
</evidence>
<dbReference type="InterPro" id="IPR029064">
    <property type="entry name" value="Ribosomal_eL30-like_sf"/>
</dbReference>
<keyword evidence="5" id="KW-1185">Reference proteome</keyword>